<sequence length="130" mass="15057">MPDVGPKSCRVEERYEVLDELQRVIQPTNSQYISEMKSRWEAFYSKVQFYGVMKKAMKPPKTLNGVAHVTAVFRALPLLFPSSTMPPKKLGLSSEALFHVLTVRFTDLLQYFTLYIPVIHTYILCKVWLL</sequence>
<evidence type="ECO:0000313" key="1">
    <source>
        <dbReference type="EMBL" id="KKF30641.1"/>
    </source>
</evidence>
<dbReference type="EMBL" id="KQ041086">
    <property type="protein sequence ID" value="KKF30641.1"/>
    <property type="molecule type" value="Genomic_DNA"/>
</dbReference>
<name>A0A0F8CYX3_LARCR</name>
<organism evidence="1">
    <name type="scientific">Larimichthys crocea</name>
    <name type="common">Large yellow croaker</name>
    <name type="synonym">Pseudosciaena crocea</name>
    <dbReference type="NCBI Taxonomy" id="215358"/>
    <lineage>
        <taxon>Eukaryota</taxon>
        <taxon>Metazoa</taxon>
        <taxon>Chordata</taxon>
        <taxon>Craniata</taxon>
        <taxon>Vertebrata</taxon>
        <taxon>Euteleostomi</taxon>
        <taxon>Actinopterygii</taxon>
        <taxon>Neopterygii</taxon>
        <taxon>Teleostei</taxon>
        <taxon>Neoteleostei</taxon>
        <taxon>Acanthomorphata</taxon>
        <taxon>Eupercaria</taxon>
        <taxon>Sciaenidae</taxon>
        <taxon>Larimichthys</taxon>
    </lineage>
</organism>
<accession>A0A0F8CYX3</accession>
<proteinExistence type="predicted"/>
<gene>
    <name evidence="1" type="ORF">EH28_00256</name>
</gene>
<reference evidence="1" key="1">
    <citation type="journal article" date="2015" name="PLoS Genet.">
        <title>Genome Sequencing of the Perciform Fish Larimichthys crocea Provides Insights into Molecular and Genetic Mechanisms of Stress Adaptation.</title>
        <authorList>
            <person name="Ao J."/>
            <person name="Mu Y."/>
            <person name="Xiang L.X."/>
            <person name="Fan D."/>
            <person name="Feng M."/>
            <person name="Zhang S."/>
            <person name="Shi Q."/>
            <person name="Zhu L.Y."/>
            <person name="Li T."/>
            <person name="Ding Y."/>
            <person name="Nie L."/>
            <person name="Li Q."/>
            <person name="Dong W.R."/>
            <person name="Jiang L."/>
            <person name="Sun B."/>
            <person name="Zhang X."/>
            <person name="Li M."/>
            <person name="Zhang H.Q."/>
            <person name="Xie S."/>
            <person name="Zhu Y."/>
            <person name="Jiang X."/>
            <person name="Wang X."/>
            <person name="Mu P."/>
            <person name="Chen W."/>
            <person name="Yue Z."/>
            <person name="Wang Z."/>
            <person name="Wang J."/>
            <person name="Shao J.Z."/>
            <person name="Chen X."/>
        </authorList>
    </citation>
    <scope>NUCLEOTIDE SEQUENCE [LARGE SCALE GENOMIC DNA]</scope>
    <source>
        <strain evidence="1">SSNF</strain>
        <tissue evidence="1">Blood</tissue>
    </source>
</reference>
<protein>
    <submittedName>
        <fullName evidence="1">Uncharacterized protein</fullName>
    </submittedName>
</protein>
<dbReference type="AlphaFoldDB" id="A0A0F8CYX3"/>